<dbReference type="Gene3D" id="1.10.10.60">
    <property type="entry name" value="Homeodomain-like"/>
    <property type="match status" value="2"/>
</dbReference>
<feature type="domain" description="Myb-like" evidence="1">
    <location>
        <begin position="185"/>
        <end position="234"/>
    </location>
</feature>
<dbReference type="Proteomes" id="UP001465755">
    <property type="component" value="Unassembled WGS sequence"/>
</dbReference>
<dbReference type="InterPro" id="IPR009057">
    <property type="entry name" value="Homeodomain-like_sf"/>
</dbReference>
<evidence type="ECO:0000259" key="1">
    <source>
        <dbReference type="PROSITE" id="PS50090"/>
    </source>
</evidence>
<feature type="domain" description="Myb-like" evidence="1">
    <location>
        <begin position="236"/>
        <end position="327"/>
    </location>
</feature>
<comment type="caution">
    <text evidence="3">The sequence shown here is derived from an EMBL/GenBank/DDBJ whole genome shotgun (WGS) entry which is preliminary data.</text>
</comment>
<reference evidence="3 4" key="1">
    <citation type="journal article" date="2024" name="Nat. Commun.">
        <title>Phylogenomics reveals the evolutionary origins of lichenization in chlorophyte algae.</title>
        <authorList>
            <person name="Puginier C."/>
            <person name="Libourel C."/>
            <person name="Otte J."/>
            <person name="Skaloud P."/>
            <person name="Haon M."/>
            <person name="Grisel S."/>
            <person name="Petersen M."/>
            <person name="Berrin J.G."/>
            <person name="Delaux P.M."/>
            <person name="Dal Grande F."/>
            <person name="Keller J."/>
        </authorList>
    </citation>
    <scope>NUCLEOTIDE SEQUENCE [LARGE SCALE GENOMIC DNA]</scope>
    <source>
        <strain evidence="3 4">SAG 2036</strain>
    </source>
</reference>
<dbReference type="InterPro" id="IPR017930">
    <property type="entry name" value="Myb_dom"/>
</dbReference>
<keyword evidence="4" id="KW-1185">Reference proteome</keyword>
<feature type="domain" description="Myb-like" evidence="1">
    <location>
        <begin position="335"/>
        <end position="383"/>
    </location>
</feature>
<evidence type="ECO:0000313" key="3">
    <source>
        <dbReference type="EMBL" id="KAK9807939.1"/>
    </source>
</evidence>
<dbReference type="PROSITE" id="PS50090">
    <property type="entry name" value="MYB_LIKE"/>
    <property type="match status" value="3"/>
</dbReference>
<proteinExistence type="predicted"/>
<dbReference type="PANTHER" id="PTHR47430">
    <property type="entry name" value="GB|AAC33480.1"/>
    <property type="match status" value="1"/>
</dbReference>
<dbReference type="SUPFAM" id="SSF46689">
    <property type="entry name" value="Homeodomain-like"/>
    <property type="match status" value="2"/>
</dbReference>
<dbReference type="PANTHER" id="PTHR47430:SF4">
    <property type="entry name" value="GB|AAC33480.1"/>
    <property type="match status" value="1"/>
</dbReference>
<dbReference type="CDD" id="cd00167">
    <property type="entry name" value="SANT"/>
    <property type="match status" value="1"/>
</dbReference>
<name>A0AAW1PDY4_9CHLO</name>
<dbReference type="InterPro" id="IPR001005">
    <property type="entry name" value="SANT/Myb"/>
</dbReference>
<evidence type="ECO:0000313" key="4">
    <source>
        <dbReference type="Proteomes" id="UP001465755"/>
    </source>
</evidence>
<dbReference type="AlphaFoldDB" id="A0AAW1PDY4"/>
<evidence type="ECO:0000259" key="2">
    <source>
        <dbReference type="PROSITE" id="PS51294"/>
    </source>
</evidence>
<dbReference type="PROSITE" id="PS51294">
    <property type="entry name" value="HTH_MYB"/>
    <property type="match status" value="1"/>
</dbReference>
<organism evidence="3 4">
    <name type="scientific">Symbiochloris irregularis</name>
    <dbReference type="NCBI Taxonomy" id="706552"/>
    <lineage>
        <taxon>Eukaryota</taxon>
        <taxon>Viridiplantae</taxon>
        <taxon>Chlorophyta</taxon>
        <taxon>core chlorophytes</taxon>
        <taxon>Trebouxiophyceae</taxon>
        <taxon>Trebouxiales</taxon>
        <taxon>Trebouxiaceae</taxon>
        <taxon>Symbiochloris</taxon>
    </lineage>
</organism>
<dbReference type="EMBL" id="JALJOQ010000029">
    <property type="protein sequence ID" value="KAK9807939.1"/>
    <property type="molecule type" value="Genomic_DNA"/>
</dbReference>
<gene>
    <name evidence="3" type="ORF">WJX73_004975</name>
</gene>
<sequence length="419" mass="47817">MGRNLWLECIRKTLEEEPSHRLSVNKVRKRCTHDLWQEMDRVPTREVLNAHFDSQFERFRAKGYLVLEGKYVTTAPKQPRKQRQQRAGLQKEKIEVGEQAAWREDDKRQDVKHGRFSEDEKETLRQAAQDFASQHGLSGDDLSWLFSTRGLEHGSKARGAWQAIAAALPHRKYKAVYSAGTRMLHEGNYQGKWTLEDEARLLELVQEKGRRWKDIGAALNRLPEGCRDKHKEISLGQAKKKGAWSAEETSALRAAVHGYLARRIAAEDEDQEDAATLSLEDVCQQAQQAEGPQGSRAVLDDIDWNIISRTLGTRSPLQCMDKWYDQVSPSMVATGQWGSGDDRRLLQALIRAGPPTHDYQVDWGQMVRGRSAVICRRRWTMMKKCLPQNWNMNFGQQAKEMARVYAPGLLAEEAPATGQ</sequence>
<dbReference type="SMART" id="SM00717">
    <property type="entry name" value="SANT"/>
    <property type="match status" value="3"/>
</dbReference>
<accession>A0AAW1PDY4</accession>
<feature type="domain" description="HTH myb-type" evidence="2">
    <location>
        <begin position="191"/>
        <end position="237"/>
    </location>
</feature>
<dbReference type="Pfam" id="PF13921">
    <property type="entry name" value="Myb_DNA-bind_6"/>
    <property type="match status" value="1"/>
</dbReference>
<protein>
    <submittedName>
        <fullName evidence="3">Uncharacterized protein</fullName>
    </submittedName>
</protein>